<dbReference type="EMBL" id="CP033169">
    <property type="protein sequence ID" value="AYO30027.1"/>
    <property type="molecule type" value="Genomic_DNA"/>
</dbReference>
<feature type="transmembrane region" description="Helical" evidence="6">
    <location>
        <begin position="320"/>
        <end position="340"/>
    </location>
</feature>
<evidence type="ECO:0000256" key="1">
    <source>
        <dbReference type="ARBA" id="ARBA00004141"/>
    </source>
</evidence>
<name>A0A3G2R553_9FIRM</name>
<feature type="transmembrane region" description="Helical" evidence="6">
    <location>
        <begin position="194"/>
        <end position="214"/>
    </location>
</feature>
<evidence type="ECO:0000256" key="3">
    <source>
        <dbReference type="ARBA" id="ARBA00022692"/>
    </source>
</evidence>
<feature type="transmembrane region" description="Helical" evidence="6">
    <location>
        <begin position="282"/>
        <end position="308"/>
    </location>
</feature>
<evidence type="ECO:0000313" key="8">
    <source>
        <dbReference type="Proteomes" id="UP000280960"/>
    </source>
</evidence>
<dbReference type="RefSeq" id="WP_122014305.1">
    <property type="nucleotide sequence ID" value="NZ_CP033169.1"/>
</dbReference>
<protein>
    <submittedName>
        <fullName evidence="7">Divalent metal cation transporter</fullName>
    </submittedName>
</protein>
<gene>
    <name evidence="7" type="ORF">D2962_04855</name>
</gene>
<dbReference type="GO" id="GO:0015086">
    <property type="term" value="F:cadmium ion transmembrane transporter activity"/>
    <property type="evidence" value="ECO:0007669"/>
    <property type="project" value="TreeGrafter"/>
</dbReference>
<feature type="transmembrane region" description="Helical" evidence="6">
    <location>
        <begin position="234"/>
        <end position="256"/>
    </location>
</feature>
<organism evidence="7 8">
    <name type="scientific">Biomaibacter acetigenes</name>
    <dbReference type="NCBI Taxonomy" id="2316383"/>
    <lineage>
        <taxon>Bacteria</taxon>
        <taxon>Bacillati</taxon>
        <taxon>Bacillota</taxon>
        <taxon>Clostridia</taxon>
        <taxon>Thermosediminibacterales</taxon>
        <taxon>Tepidanaerobacteraceae</taxon>
        <taxon>Biomaibacter</taxon>
    </lineage>
</organism>
<keyword evidence="8" id="KW-1185">Reference proteome</keyword>
<feature type="transmembrane region" description="Helical" evidence="6">
    <location>
        <begin position="155"/>
        <end position="174"/>
    </location>
</feature>
<keyword evidence="5 6" id="KW-0472">Membrane</keyword>
<proteinExistence type="predicted"/>
<keyword evidence="4 6" id="KW-1133">Transmembrane helix</keyword>
<evidence type="ECO:0000313" key="7">
    <source>
        <dbReference type="EMBL" id="AYO30027.1"/>
    </source>
</evidence>
<evidence type="ECO:0000256" key="2">
    <source>
        <dbReference type="ARBA" id="ARBA00022448"/>
    </source>
</evidence>
<evidence type="ECO:0000256" key="5">
    <source>
        <dbReference type="ARBA" id="ARBA00023136"/>
    </source>
</evidence>
<feature type="transmembrane region" description="Helical" evidence="6">
    <location>
        <begin position="12"/>
        <end position="32"/>
    </location>
</feature>
<feature type="transmembrane region" description="Helical" evidence="6">
    <location>
        <begin position="121"/>
        <end position="143"/>
    </location>
</feature>
<dbReference type="PANTHER" id="PTHR11706:SF33">
    <property type="entry name" value="NATURAL RESISTANCE-ASSOCIATED MACROPHAGE PROTEIN 2"/>
    <property type="match status" value="1"/>
</dbReference>
<keyword evidence="3 6" id="KW-0812">Transmembrane</keyword>
<accession>A0A3G2R553</accession>
<evidence type="ECO:0000256" key="4">
    <source>
        <dbReference type="ARBA" id="ARBA00022989"/>
    </source>
</evidence>
<dbReference type="PANTHER" id="PTHR11706">
    <property type="entry name" value="SOLUTE CARRIER PROTEIN FAMILY 11 MEMBER"/>
    <property type="match status" value="1"/>
</dbReference>
<dbReference type="GO" id="GO:0034755">
    <property type="term" value="P:iron ion transmembrane transport"/>
    <property type="evidence" value="ECO:0007669"/>
    <property type="project" value="TreeGrafter"/>
</dbReference>
<dbReference type="KEGG" id="bacg:D2962_04855"/>
<dbReference type="AlphaFoldDB" id="A0A3G2R553"/>
<dbReference type="GO" id="GO:0005384">
    <property type="term" value="F:manganese ion transmembrane transporter activity"/>
    <property type="evidence" value="ECO:0007669"/>
    <property type="project" value="TreeGrafter"/>
</dbReference>
<keyword evidence="2" id="KW-0813">Transport</keyword>
<dbReference type="Proteomes" id="UP000280960">
    <property type="component" value="Chromosome"/>
</dbReference>
<feature type="transmembrane region" description="Helical" evidence="6">
    <location>
        <begin position="346"/>
        <end position="371"/>
    </location>
</feature>
<dbReference type="InterPro" id="IPR001046">
    <property type="entry name" value="NRAMP_fam"/>
</dbReference>
<evidence type="ECO:0000256" key="6">
    <source>
        <dbReference type="SAM" id="Phobius"/>
    </source>
</evidence>
<sequence>MKQIDVKTGNKNIFLRLLAALGPGIVTAAIVFGPGSATTATQAGATLEYSILWVYVAAFIMMATFTRTGALIGVLGEKSLLTLVKERYGSILSILMGLAGFLICAGFQTGNNIGVGLSMSALFGGGISVWAIVFTVVALYFLWSSDNVYKILEKIMMLLVLIMIITFFANLFMIHPNVGRVLSGVLPKGIPNVGLITAISGTTFSIAAAAFQAYSVKGKNWDKKEINDAIFDALVGIAILVTISVVIMVTSGTVLFPRGIKVKSAMDMAVQLQPLLGASAKWLFILGLWAASFSSFIGNAMVGGTLLADGLGIGDSMNSKWAKIMASVIMVLGTLFASLLKANPVQMLVMAQAVTIFGAPLMTIVMVLLANDEKIVGKYKNNWLTNTISIATICWVIFLSIRQLILLIG</sequence>
<reference evidence="7 8" key="1">
    <citation type="submission" date="2018-10" db="EMBL/GenBank/DDBJ databases">
        <authorList>
            <person name="Zhang X."/>
        </authorList>
    </citation>
    <scope>NUCLEOTIDE SEQUENCE [LARGE SCALE GENOMIC DNA]</scope>
    <source>
        <strain evidence="7 8">SK-G1</strain>
    </source>
</reference>
<dbReference type="Pfam" id="PF01566">
    <property type="entry name" value="Nramp"/>
    <property type="match status" value="1"/>
</dbReference>
<feature type="transmembrane region" description="Helical" evidence="6">
    <location>
        <begin position="383"/>
        <end position="405"/>
    </location>
</feature>
<comment type="subcellular location">
    <subcellularLocation>
        <location evidence="1">Membrane</location>
        <topology evidence="1">Multi-pass membrane protein</topology>
    </subcellularLocation>
</comment>
<feature type="transmembrane region" description="Helical" evidence="6">
    <location>
        <begin position="88"/>
        <end position="109"/>
    </location>
</feature>
<feature type="transmembrane region" description="Helical" evidence="6">
    <location>
        <begin position="52"/>
        <end position="76"/>
    </location>
</feature>
<dbReference type="GO" id="GO:0005886">
    <property type="term" value="C:plasma membrane"/>
    <property type="evidence" value="ECO:0007669"/>
    <property type="project" value="TreeGrafter"/>
</dbReference>